<feature type="transmembrane region" description="Helical" evidence="5">
    <location>
        <begin position="475"/>
        <end position="495"/>
    </location>
</feature>
<dbReference type="STRING" id="4909.A0A099P353"/>
<dbReference type="Proteomes" id="UP000195871">
    <property type="component" value="Unassembled WGS sequence"/>
</dbReference>
<evidence type="ECO:0000256" key="2">
    <source>
        <dbReference type="ARBA" id="ARBA00022692"/>
    </source>
</evidence>
<proteinExistence type="predicted"/>
<keyword evidence="3 5" id="KW-1133">Transmembrane helix</keyword>
<feature type="transmembrane region" description="Helical" evidence="5">
    <location>
        <begin position="305"/>
        <end position="330"/>
    </location>
</feature>
<feature type="transmembrane region" description="Helical" evidence="5">
    <location>
        <begin position="360"/>
        <end position="384"/>
    </location>
</feature>
<dbReference type="EMBL" id="CP028774">
    <property type="protein sequence ID" value="AWU75421.1"/>
    <property type="molecule type" value="Genomic_DNA"/>
</dbReference>
<dbReference type="EMBL" id="NHMM01000005">
    <property type="protein sequence ID" value="OUT21644.1"/>
    <property type="molecule type" value="Genomic_DNA"/>
</dbReference>
<dbReference type="InterPro" id="IPR002293">
    <property type="entry name" value="AA/rel_permease1"/>
</dbReference>
<dbReference type="EMBL" id="JQFK01000019">
    <property type="protein sequence ID" value="KGK38471.1"/>
    <property type="molecule type" value="Genomic_DNA"/>
</dbReference>
<name>A0A099P353_PICKU</name>
<dbReference type="GO" id="GO:0015179">
    <property type="term" value="F:L-amino acid transmembrane transporter activity"/>
    <property type="evidence" value="ECO:0007669"/>
    <property type="project" value="TreeGrafter"/>
</dbReference>
<evidence type="ECO:0000313" key="9">
    <source>
        <dbReference type="EMBL" id="OUT21644.1"/>
    </source>
</evidence>
<dbReference type="eggNOG" id="KOG1287">
    <property type="taxonomic scope" value="Eukaryota"/>
</dbReference>
<dbReference type="EMBL" id="MQVM01000011">
    <property type="protein sequence ID" value="ONH74177.1"/>
    <property type="molecule type" value="Genomic_DNA"/>
</dbReference>
<protein>
    <submittedName>
        <fullName evidence="8">High-affinity methionine permease</fullName>
    </submittedName>
</protein>
<feature type="transmembrane region" description="Helical" evidence="5">
    <location>
        <begin position="405"/>
        <end position="425"/>
    </location>
</feature>
<feature type="transmembrane region" description="Helical" evidence="5">
    <location>
        <begin position="215"/>
        <end position="234"/>
    </location>
</feature>
<dbReference type="PANTHER" id="PTHR11785:SF353">
    <property type="entry name" value="METHIONINE TRANSPORTER (EUROFUNG)"/>
    <property type="match status" value="1"/>
</dbReference>
<accession>A0A099P353</accession>
<comment type="subcellular location">
    <subcellularLocation>
        <location evidence="1">Membrane</location>
        <topology evidence="1">Multi-pass membrane protein</topology>
    </subcellularLocation>
</comment>
<reference evidence="11" key="3">
    <citation type="journal article" date="2017" name="Genome Announc.">
        <title>Genome sequences of Cyberlindnera fabianii 65, Pichia kudriavzevii 129, and Saccharomyces cerevisiae 131 isolated from fermented masau fruits in Zimbabwe.</title>
        <authorList>
            <person name="van Rijswijck I.M.H."/>
            <person name="Derks M.F.L."/>
            <person name="Abee T."/>
            <person name="de Ridder D."/>
            <person name="Smid E.J."/>
        </authorList>
    </citation>
    <scope>NUCLEOTIDE SEQUENCE [LARGE SCALE GENOMIC DNA]</scope>
    <source>
        <strain evidence="11">129</strain>
    </source>
</reference>
<feature type="transmembrane region" description="Helical" evidence="5">
    <location>
        <begin position="431"/>
        <end position="455"/>
    </location>
</feature>
<dbReference type="AlphaFoldDB" id="A0A099P353"/>
<dbReference type="VEuPathDB" id="FungiDB:C5L36_0B06660"/>
<dbReference type="GO" id="GO:0016020">
    <property type="term" value="C:membrane"/>
    <property type="evidence" value="ECO:0007669"/>
    <property type="project" value="UniProtKB-SubCell"/>
</dbReference>
<evidence type="ECO:0000313" key="12">
    <source>
        <dbReference type="Proteomes" id="UP000195871"/>
    </source>
</evidence>
<reference evidence="9 12" key="5">
    <citation type="submission" date="2017-05" db="EMBL/GenBank/DDBJ databases">
        <title>The Genome Sequence of Candida krusei Ckrusei653.</title>
        <authorList>
            <person name="Cuomo C."/>
            <person name="Forche A."/>
            <person name="Young S."/>
            <person name="Abouelleil A."/>
            <person name="Cao P."/>
            <person name="Chapman S."/>
            <person name="Cusick C."/>
            <person name="Shea T."/>
            <person name="Nusbaum C."/>
            <person name="Birren B."/>
        </authorList>
    </citation>
    <scope>NUCLEOTIDE SEQUENCE [LARGE SCALE GENOMIC DNA]</scope>
    <source>
        <strain evidence="9 12">Ckrusei653</strain>
    </source>
</reference>
<evidence type="ECO:0000313" key="7">
    <source>
        <dbReference type="EMBL" id="KGK38471.1"/>
    </source>
</evidence>
<organism evidence="7 10">
    <name type="scientific">Pichia kudriavzevii</name>
    <name type="common">Yeast</name>
    <name type="synonym">Issatchenkia orientalis</name>
    <dbReference type="NCBI Taxonomy" id="4909"/>
    <lineage>
        <taxon>Eukaryota</taxon>
        <taxon>Fungi</taxon>
        <taxon>Dikarya</taxon>
        <taxon>Ascomycota</taxon>
        <taxon>Saccharomycotina</taxon>
        <taxon>Pichiomycetes</taxon>
        <taxon>Pichiales</taxon>
        <taxon>Pichiaceae</taxon>
        <taxon>Pichia</taxon>
    </lineage>
</organism>
<feature type="transmembrane region" description="Helical" evidence="5">
    <location>
        <begin position="507"/>
        <end position="529"/>
    </location>
</feature>
<evidence type="ECO:0000313" key="13">
    <source>
        <dbReference type="Proteomes" id="UP000249293"/>
    </source>
</evidence>
<evidence type="ECO:0000313" key="11">
    <source>
        <dbReference type="Proteomes" id="UP000189274"/>
    </source>
</evidence>
<reference evidence="6 13" key="6">
    <citation type="submission" date="2018-06" db="EMBL/GenBank/DDBJ databases">
        <title>Population genomics shows no distinction between pathogenic Candida krusei and environmental Pichia kudriavzevii: One species, four names.</title>
        <authorList>
            <person name="Douglass A.P."/>
            <person name="Offei B."/>
            <person name="Braun-Galleani S."/>
            <person name="Coughlan A.Y."/>
            <person name="Martos A."/>
            <person name="Ortiz-Merino R.A."/>
            <person name="Byrne K.P."/>
            <person name="Wolfe K.H."/>
        </authorList>
    </citation>
    <scope>NUCLEOTIDE SEQUENCE [LARGE SCALE GENOMIC DNA]</scope>
    <source>
        <strain evidence="6 13">CBS573</strain>
    </source>
</reference>
<keyword evidence="13" id="KW-1185">Reference proteome</keyword>
<dbReference type="Pfam" id="PF13520">
    <property type="entry name" value="AA_permease_2"/>
    <property type="match status" value="1"/>
</dbReference>
<evidence type="ECO:0000256" key="1">
    <source>
        <dbReference type="ARBA" id="ARBA00004141"/>
    </source>
</evidence>
<dbReference type="Gene3D" id="1.20.1740.10">
    <property type="entry name" value="Amino acid/polyamine transporter I"/>
    <property type="match status" value="1"/>
</dbReference>
<reference evidence="10" key="1">
    <citation type="journal article" date="2014" name="Microb. Cell Fact.">
        <title>Exploiting Issatchenkia orientalis SD108 for succinic acid production.</title>
        <authorList>
            <person name="Xiao H."/>
            <person name="Shao Z."/>
            <person name="Jiang Y."/>
            <person name="Dole S."/>
            <person name="Zhao H."/>
        </authorList>
    </citation>
    <scope>NUCLEOTIDE SEQUENCE [LARGE SCALE GENOMIC DNA]</scope>
    <source>
        <strain evidence="10">SD108</strain>
    </source>
</reference>
<keyword evidence="4 5" id="KW-0472">Membrane</keyword>
<gene>
    <name evidence="8" type="ORF">BOH78_2607</name>
    <name evidence="6" type="ORF">C5L36_0B06660</name>
    <name evidence="9" type="ORF">CAS74_003765</name>
    <name evidence="7" type="ORF">JL09_g2382</name>
</gene>
<dbReference type="InterPro" id="IPR050598">
    <property type="entry name" value="AminoAcid_Transporter"/>
</dbReference>
<dbReference type="Proteomes" id="UP000029867">
    <property type="component" value="Unassembled WGS sequence"/>
</dbReference>
<dbReference type="OrthoDB" id="5982228at2759"/>
<feature type="transmembrane region" description="Helical" evidence="5">
    <location>
        <begin position="186"/>
        <end position="203"/>
    </location>
</feature>
<evidence type="ECO:0000313" key="6">
    <source>
        <dbReference type="EMBL" id="AWU75421.1"/>
    </source>
</evidence>
<dbReference type="PIRSF" id="PIRSF006060">
    <property type="entry name" value="AA_transporter"/>
    <property type="match status" value="1"/>
</dbReference>
<evidence type="ECO:0000256" key="3">
    <source>
        <dbReference type="ARBA" id="ARBA00022989"/>
    </source>
</evidence>
<dbReference type="Proteomes" id="UP000189274">
    <property type="component" value="Unassembled WGS sequence"/>
</dbReference>
<evidence type="ECO:0000313" key="8">
    <source>
        <dbReference type="EMBL" id="ONH74177.1"/>
    </source>
</evidence>
<reference evidence="7" key="2">
    <citation type="submission" date="2014-08" db="EMBL/GenBank/DDBJ databases">
        <title>Exploiting Issatchenkia orientalis SD108 for Succinic Acid Production.</title>
        <authorList>
            <person name="Xiao H."/>
            <person name="Shao Z."/>
            <person name="Jiang Y."/>
            <person name="Dole S."/>
            <person name="Zhao H."/>
        </authorList>
    </citation>
    <scope>NUCLEOTIDE SEQUENCE [LARGE SCALE GENOMIC DNA]</scope>
    <source>
        <strain evidence="7">SD108</strain>
    </source>
</reference>
<dbReference type="PANTHER" id="PTHR11785">
    <property type="entry name" value="AMINO ACID TRANSPORTER"/>
    <property type="match status" value="1"/>
</dbReference>
<keyword evidence="2 5" id="KW-0812">Transmembrane</keyword>
<evidence type="ECO:0000256" key="5">
    <source>
        <dbReference type="SAM" id="Phobius"/>
    </source>
</evidence>
<feature type="transmembrane region" description="Helical" evidence="5">
    <location>
        <begin position="103"/>
        <end position="126"/>
    </location>
</feature>
<sequence length="597" mass="65728">MVDFKAALTNFSARGTSHVESESFDSVVQITGDSINKEDDYLITVDPLPDNAVTPEEKKNPLGYSVGPLSVVILILQGVVGTGIFSTPGSILKSMGSIGSTYVLWICCFFLPLFSVYLYIEFAGYFPKRNGGDVAYLEQAYPTPKFLIPTVFAAVSIVLSFTTSSALAFGQYILDAAEVEKTAWNYKGIAIAALTSSCLFVAFSTKLSLKLQNVLGFVKIVFMLFMIILGWVVLGGHTHVSDPHASFKNVWEGTTTNGNDIANSIIKVTFSYSGYSYAFGVVAEFTGSKRFDSEEKRNKKLIHTFSILVPLSMVIIFILYILILTAYYAAATPAEIKGSGNTVATLLFQNAFQNKSATKALAAMVALSAFGHLITAVLSHSRALRECGRQGVLPFPKFWTSTKPFGTPLGPIFVTWLVNFIMIVAPPAGSAYNFIVDMGSYQGYIFTLALIMGLLKIRRDRRLKGLGKHGQFLPLPLIIILFLFELFVIAIAFVPPKHGLIGSDVTFFYATYPLVTIGLIALCGIYYVIWRYALPKLGNYVHREITYQLKNGELGNTIVKVHLNELEEWDKDHETDPNGVSTKIVFDYEKDSESTKS</sequence>
<evidence type="ECO:0000313" key="10">
    <source>
        <dbReference type="Proteomes" id="UP000029867"/>
    </source>
</evidence>
<dbReference type="Proteomes" id="UP000249293">
    <property type="component" value="Chromosome 2"/>
</dbReference>
<feature type="transmembrane region" description="Helical" evidence="5">
    <location>
        <begin position="146"/>
        <end position="174"/>
    </location>
</feature>
<evidence type="ECO:0000256" key="4">
    <source>
        <dbReference type="ARBA" id="ARBA00023136"/>
    </source>
</evidence>
<reference evidence="8" key="4">
    <citation type="submission" date="2017-01" db="EMBL/GenBank/DDBJ databases">
        <authorList>
            <person name="Mah S.A."/>
            <person name="Swanson W.J."/>
            <person name="Moy G.W."/>
            <person name="Vacquier V.D."/>
        </authorList>
    </citation>
    <scope>NUCLEOTIDE SEQUENCE [LARGE SCALE GENOMIC DNA]</scope>
    <source>
        <strain evidence="8">129</strain>
    </source>
</reference>
<feature type="transmembrane region" description="Helical" evidence="5">
    <location>
        <begin position="69"/>
        <end position="91"/>
    </location>
</feature>
<dbReference type="HOGENOM" id="CLU_013661_0_0_1"/>